<proteinExistence type="predicted"/>
<dbReference type="EMBL" id="FQYR01000005">
    <property type="protein sequence ID" value="SHK10010.1"/>
    <property type="molecule type" value="Genomic_DNA"/>
</dbReference>
<accession>A0A1M6PPY3</accession>
<name>A0A1M6PPY3_9BACT</name>
<keyword evidence="1" id="KW-0732">Signal</keyword>
<dbReference type="Proteomes" id="UP000184510">
    <property type="component" value="Unassembled WGS sequence"/>
</dbReference>
<keyword evidence="4" id="KW-1185">Reference proteome</keyword>
<feature type="chain" id="PRO_5012906707" evidence="1">
    <location>
        <begin position="20"/>
        <end position="226"/>
    </location>
</feature>
<evidence type="ECO:0000313" key="4">
    <source>
        <dbReference type="Proteomes" id="UP000184510"/>
    </source>
</evidence>
<dbReference type="InterPro" id="IPR013424">
    <property type="entry name" value="Ice-binding_C"/>
</dbReference>
<dbReference type="AlphaFoldDB" id="A0A1M6PPY3"/>
<dbReference type="InParanoid" id="A0A1M6PPY3"/>
<sequence>MKKTLITATLLTSAGLANAATIINVVNSGFEDQVLADGLTTRTADGGDGTITGWTESNTADHLAYVTNPSNTGANTANNDAETILPLEGSNAAFFQNSSISQTLSGFDIKTGDIITVEFDLWRVNGGGDTFRIDFGGIGETSGTGINDGTIGGDMVTDAGPERYSVDFIATSDITAGDLVFRSTAGGNRYLLDDVVVTYSTAAVPEPSSTALIGLAGLGFILRRRR</sequence>
<reference evidence="3 4" key="1">
    <citation type="submission" date="2016-11" db="EMBL/GenBank/DDBJ databases">
        <authorList>
            <person name="Jaros S."/>
            <person name="Januszkiewicz K."/>
            <person name="Wedrychowicz H."/>
        </authorList>
    </citation>
    <scope>NUCLEOTIDE SEQUENCE [LARGE SCALE GENOMIC DNA]</scope>
    <source>
        <strain evidence="3 4">DSM 18772</strain>
    </source>
</reference>
<evidence type="ECO:0000256" key="1">
    <source>
        <dbReference type="SAM" id="SignalP"/>
    </source>
</evidence>
<feature type="signal peptide" evidence="1">
    <location>
        <begin position="1"/>
        <end position="19"/>
    </location>
</feature>
<gene>
    <name evidence="3" type="ORF">SAMN02745181_3258</name>
</gene>
<dbReference type="NCBIfam" id="TIGR02595">
    <property type="entry name" value="PEP_CTERM"/>
    <property type="match status" value="1"/>
</dbReference>
<protein>
    <submittedName>
        <fullName evidence="3">PEP-CTERM protein-sorting domain-containing protein/MYXO-CTERM domain-containing protein</fullName>
    </submittedName>
</protein>
<feature type="domain" description="Ice-binding protein C-terminal" evidence="2">
    <location>
        <begin position="203"/>
        <end position="225"/>
    </location>
</feature>
<dbReference type="STRING" id="1123071.SAMN02745181_3258"/>
<organism evidence="3 4">
    <name type="scientific">Rubritalea squalenifaciens DSM 18772</name>
    <dbReference type="NCBI Taxonomy" id="1123071"/>
    <lineage>
        <taxon>Bacteria</taxon>
        <taxon>Pseudomonadati</taxon>
        <taxon>Verrucomicrobiota</taxon>
        <taxon>Verrucomicrobiia</taxon>
        <taxon>Verrucomicrobiales</taxon>
        <taxon>Rubritaleaceae</taxon>
        <taxon>Rubritalea</taxon>
    </lineage>
</organism>
<dbReference type="Pfam" id="PF07589">
    <property type="entry name" value="PEP-CTERM"/>
    <property type="match status" value="1"/>
</dbReference>
<evidence type="ECO:0000259" key="2">
    <source>
        <dbReference type="Pfam" id="PF07589"/>
    </source>
</evidence>
<dbReference type="RefSeq" id="WP_143184803.1">
    <property type="nucleotide sequence ID" value="NZ_FQYR01000005.1"/>
</dbReference>
<evidence type="ECO:0000313" key="3">
    <source>
        <dbReference type="EMBL" id="SHK10010.1"/>
    </source>
</evidence>